<dbReference type="CDD" id="cd03443">
    <property type="entry name" value="PaaI_thioesterase"/>
    <property type="match status" value="1"/>
</dbReference>
<keyword evidence="5" id="KW-1185">Reference proteome</keyword>
<dbReference type="SUPFAM" id="SSF54637">
    <property type="entry name" value="Thioesterase/thiol ester dehydrase-isomerase"/>
    <property type="match status" value="1"/>
</dbReference>
<dbReference type="RefSeq" id="WP_084090013.1">
    <property type="nucleotide sequence ID" value="NZ_FWXD01000006.1"/>
</dbReference>
<evidence type="ECO:0000259" key="3">
    <source>
        <dbReference type="Pfam" id="PF03061"/>
    </source>
</evidence>
<accession>A0A1W1XE65</accession>
<dbReference type="Gene3D" id="3.10.129.10">
    <property type="entry name" value="Hotdog Thioesterase"/>
    <property type="match status" value="1"/>
</dbReference>
<dbReference type="EMBL" id="FWXD01000006">
    <property type="protein sequence ID" value="SMC22177.1"/>
    <property type="molecule type" value="Genomic_DNA"/>
</dbReference>
<dbReference type="PANTHER" id="PTHR21660">
    <property type="entry name" value="THIOESTERASE SUPERFAMILY MEMBER-RELATED"/>
    <property type="match status" value="1"/>
</dbReference>
<dbReference type="OrthoDB" id="9813282at2"/>
<dbReference type="NCBIfam" id="TIGR00369">
    <property type="entry name" value="unchar_dom_1"/>
    <property type="match status" value="1"/>
</dbReference>
<keyword evidence="2" id="KW-0378">Hydrolase</keyword>
<dbReference type="PANTHER" id="PTHR21660:SF1">
    <property type="entry name" value="ACYL-COENZYME A THIOESTERASE 13"/>
    <property type="match status" value="1"/>
</dbReference>
<dbReference type="InterPro" id="IPR039298">
    <property type="entry name" value="ACOT13"/>
</dbReference>
<protein>
    <submittedName>
        <fullName evidence="4">Uncharacterized domain 1-containing protein</fullName>
    </submittedName>
</protein>
<dbReference type="InterPro" id="IPR003736">
    <property type="entry name" value="PAAI_dom"/>
</dbReference>
<evidence type="ECO:0000313" key="4">
    <source>
        <dbReference type="EMBL" id="SMC22177.1"/>
    </source>
</evidence>
<comment type="similarity">
    <text evidence="1">Belongs to the thioesterase PaaI family.</text>
</comment>
<evidence type="ECO:0000256" key="2">
    <source>
        <dbReference type="ARBA" id="ARBA00022801"/>
    </source>
</evidence>
<organism evidence="4 5">
    <name type="scientific">Andreprevotia lacus DSM 23236</name>
    <dbReference type="NCBI Taxonomy" id="1121001"/>
    <lineage>
        <taxon>Bacteria</taxon>
        <taxon>Pseudomonadati</taxon>
        <taxon>Pseudomonadota</taxon>
        <taxon>Betaproteobacteria</taxon>
        <taxon>Neisseriales</taxon>
        <taxon>Chitinibacteraceae</taxon>
        <taxon>Andreprevotia</taxon>
    </lineage>
</organism>
<proteinExistence type="inferred from homology"/>
<dbReference type="STRING" id="1121001.SAMN02745857_01349"/>
<dbReference type="Pfam" id="PF03061">
    <property type="entry name" value="4HBT"/>
    <property type="match status" value="1"/>
</dbReference>
<evidence type="ECO:0000313" key="5">
    <source>
        <dbReference type="Proteomes" id="UP000192761"/>
    </source>
</evidence>
<reference evidence="4 5" key="1">
    <citation type="submission" date="2017-04" db="EMBL/GenBank/DDBJ databases">
        <authorList>
            <person name="Afonso C.L."/>
            <person name="Miller P.J."/>
            <person name="Scott M.A."/>
            <person name="Spackman E."/>
            <person name="Goraichik I."/>
            <person name="Dimitrov K.M."/>
            <person name="Suarez D.L."/>
            <person name="Swayne D.E."/>
        </authorList>
    </citation>
    <scope>NUCLEOTIDE SEQUENCE [LARGE SCALE GENOMIC DNA]</scope>
    <source>
        <strain evidence="4 5">DSM 23236</strain>
    </source>
</reference>
<sequence>MNVLQESLGKLSGLAQLQALIATGRRPPIADTLDFNLVEIDTGRAVFAATPGPHAYNPLGTIHGGYAATLLDSACGCAVHSTLSAVQGYTSLELKVAYHKAMTAETGPIRAEAKVITVGKRVAFTEGRIVDAAGTVYASATSTLLVFDLPPAKAA</sequence>
<name>A0A1W1XE65_9NEIS</name>
<feature type="domain" description="Thioesterase" evidence="3">
    <location>
        <begin position="60"/>
        <end position="136"/>
    </location>
</feature>
<evidence type="ECO:0000256" key="1">
    <source>
        <dbReference type="ARBA" id="ARBA00008324"/>
    </source>
</evidence>
<dbReference type="GO" id="GO:0047617">
    <property type="term" value="F:fatty acyl-CoA hydrolase activity"/>
    <property type="evidence" value="ECO:0007669"/>
    <property type="project" value="InterPro"/>
</dbReference>
<dbReference type="InterPro" id="IPR029069">
    <property type="entry name" value="HotDog_dom_sf"/>
</dbReference>
<dbReference type="AlphaFoldDB" id="A0A1W1XE65"/>
<dbReference type="InterPro" id="IPR006683">
    <property type="entry name" value="Thioestr_dom"/>
</dbReference>
<dbReference type="Proteomes" id="UP000192761">
    <property type="component" value="Unassembled WGS sequence"/>
</dbReference>
<gene>
    <name evidence="4" type="ORF">SAMN02745857_01349</name>
</gene>